<dbReference type="AlphaFoldDB" id="A0A2P2L5X1"/>
<evidence type="ECO:0000313" key="2">
    <source>
        <dbReference type="EMBL" id="MBX13374.1"/>
    </source>
</evidence>
<feature type="transmembrane region" description="Helical" evidence="1">
    <location>
        <begin position="31"/>
        <end position="49"/>
    </location>
</feature>
<sequence>MFGQGSMACCFLYCKETFEASSSWPHPSNCFFLGVITATFLMSLELLTVEKNCSVRARKEREDNR</sequence>
<dbReference type="EMBL" id="GGEC01032890">
    <property type="protein sequence ID" value="MBX13374.1"/>
    <property type="molecule type" value="Transcribed_RNA"/>
</dbReference>
<proteinExistence type="predicted"/>
<accession>A0A2P2L5X1</accession>
<protein>
    <submittedName>
        <fullName evidence="2">Oligoribonuclease isoform X4</fullName>
    </submittedName>
</protein>
<reference evidence="2" key="1">
    <citation type="submission" date="2018-02" db="EMBL/GenBank/DDBJ databases">
        <title>Rhizophora mucronata_Transcriptome.</title>
        <authorList>
            <person name="Meera S.P."/>
            <person name="Sreeshan A."/>
            <person name="Augustine A."/>
        </authorList>
    </citation>
    <scope>NUCLEOTIDE SEQUENCE</scope>
    <source>
        <tissue evidence="2">Leaf</tissue>
    </source>
</reference>
<evidence type="ECO:0000256" key="1">
    <source>
        <dbReference type="SAM" id="Phobius"/>
    </source>
</evidence>
<keyword evidence="1" id="KW-1133">Transmembrane helix</keyword>
<name>A0A2P2L5X1_RHIMU</name>
<keyword evidence="1" id="KW-0812">Transmembrane</keyword>
<organism evidence="2">
    <name type="scientific">Rhizophora mucronata</name>
    <name type="common">Asiatic mangrove</name>
    <dbReference type="NCBI Taxonomy" id="61149"/>
    <lineage>
        <taxon>Eukaryota</taxon>
        <taxon>Viridiplantae</taxon>
        <taxon>Streptophyta</taxon>
        <taxon>Embryophyta</taxon>
        <taxon>Tracheophyta</taxon>
        <taxon>Spermatophyta</taxon>
        <taxon>Magnoliopsida</taxon>
        <taxon>eudicotyledons</taxon>
        <taxon>Gunneridae</taxon>
        <taxon>Pentapetalae</taxon>
        <taxon>rosids</taxon>
        <taxon>fabids</taxon>
        <taxon>Malpighiales</taxon>
        <taxon>Rhizophoraceae</taxon>
        <taxon>Rhizophora</taxon>
    </lineage>
</organism>
<keyword evidence="1" id="KW-0472">Membrane</keyword>